<evidence type="ECO:0000313" key="7">
    <source>
        <dbReference type="Proteomes" id="UP000824264"/>
    </source>
</evidence>
<organism evidence="6 7">
    <name type="scientific">Candidatus Bilophila faecipullorum</name>
    <dbReference type="NCBI Taxonomy" id="2838482"/>
    <lineage>
        <taxon>Bacteria</taxon>
        <taxon>Pseudomonadati</taxon>
        <taxon>Thermodesulfobacteriota</taxon>
        <taxon>Desulfovibrionia</taxon>
        <taxon>Desulfovibrionales</taxon>
        <taxon>Desulfovibrionaceae</taxon>
        <taxon>Bilophila</taxon>
    </lineage>
</organism>
<evidence type="ECO:0000256" key="4">
    <source>
        <dbReference type="PROSITE-ProRule" id="PRU00335"/>
    </source>
</evidence>
<keyword evidence="3" id="KW-0804">Transcription</keyword>
<dbReference type="Pfam" id="PF16925">
    <property type="entry name" value="TetR_C_13"/>
    <property type="match status" value="1"/>
</dbReference>
<evidence type="ECO:0000256" key="1">
    <source>
        <dbReference type="ARBA" id="ARBA00023015"/>
    </source>
</evidence>
<dbReference type="PANTHER" id="PTHR47506">
    <property type="entry name" value="TRANSCRIPTIONAL REGULATORY PROTEIN"/>
    <property type="match status" value="1"/>
</dbReference>
<dbReference type="Proteomes" id="UP000824264">
    <property type="component" value="Unassembled WGS sequence"/>
</dbReference>
<dbReference type="Gene3D" id="1.10.357.10">
    <property type="entry name" value="Tetracycline Repressor, domain 2"/>
    <property type="match status" value="1"/>
</dbReference>
<dbReference type="EMBL" id="DXGI01000286">
    <property type="protein sequence ID" value="HIW78979.1"/>
    <property type="molecule type" value="Genomic_DNA"/>
</dbReference>
<proteinExistence type="predicted"/>
<protein>
    <submittedName>
        <fullName evidence="6">TetR/AcrR family transcriptional regulator</fullName>
    </submittedName>
</protein>
<dbReference type="InterPro" id="IPR036271">
    <property type="entry name" value="Tet_transcr_reg_TetR-rel_C_sf"/>
</dbReference>
<dbReference type="AlphaFoldDB" id="A0A9D1R0F8"/>
<gene>
    <name evidence="6" type="ORF">H9874_07530</name>
</gene>
<dbReference type="PANTHER" id="PTHR47506:SF1">
    <property type="entry name" value="HTH-TYPE TRANSCRIPTIONAL REGULATOR YJDC"/>
    <property type="match status" value="1"/>
</dbReference>
<feature type="DNA-binding region" description="H-T-H motif" evidence="4">
    <location>
        <begin position="29"/>
        <end position="48"/>
    </location>
</feature>
<dbReference type="GO" id="GO:0003677">
    <property type="term" value="F:DNA binding"/>
    <property type="evidence" value="ECO:0007669"/>
    <property type="project" value="UniProtKB-UniRule"/>
</dbReference>
<evidence type="ECO:0000313" key="6">
    <source>
        <dbReference type="EMBL" id="HIW78979.1"/>
    </source>
</evidence>
<dbReference type="InterPro" id="IPR001647">
    <property type="entry name" value="HTH_TetR"/>
</dbReference>
<keyword evidence="2 4" id="KW-0238">DNA-binding</keyword>
<evidence type="ECO:0000256" key="2">
    <source>
        <dbReference type="ARBA" id="ARBA00023125"/>
    </source>
</evidence>
<comment type="caution">
    <text evidence="6">The sequence shown here is derived from an EMBL/GenBank/DDBJ whole genome shotgun (WGS) entry which is preliminary data.</text>
</comment>
<dbReference type="InterPro" id="IPR009057">
    <property type="entry name" value="Homeodomain-like_sf"/>
</dbReference>
<dbReference type="SUPFAM" id="SSF48498">
    <property type="entry name" value="Tetracyclin repressor-like, C-terminal domain"/>
    <property type="match status" value="1"/>
</dbReference>
<dbReference type="Gene3D" id="1.10.10.60">
    <property type="entry name" value="Homeodomain-like"/>
    <property type="match status" value="1"/>
</dbReference>
<dbReference type="SUPFAM" id="SSF46689">
    <property type="entry name" value="Homeodomain-like"/>
    <property type="match status" value="1"/>
</dbReference>
<dbReference type="InterPro" id="IPR011075">
    <property type="entry name" value="TetR_C"/>
</dbReference>
<feature type="domain" description="HTH tetR-type" evidence="5">
    <location>
        <begin position="6"/>
        <end position="66"/>
    </location>
</feature>
<reference evidence="6" key="2">
    <citation type="submission" date="2021-04" db="EMBL/GenBank/DDBJ databases">
        <authorList>
            <person name="Gilroy R."/>
        </authorList>
    </citation>
    <scope>NUCLEOTIDE SEQUENCE</scope>
    <source>
        <strain evidence="6">ChiSxjej5B17-1746</strain>
    </source>
</reference>
<evidence type="ECO:0000259" key="5">
    <source>
        <dbReference type="PROSITE" id="PS50977"/>
    </source>
</evidence>
<evidence type="ECO:0000256" key="3">
    <source>
        <dbReference type="ARBA" id="ARBA00023163"/>
    </source>
</evidence>
<keyword evidence="1" id="KW-0805">Transcription regulation</keyword>
<dbReference type="Pfam" id="PF00440">
    <property type="entry name" value="TetR_N"/>
    <property type="match status" value="1"/>
</dbReference>
<reference evidence="6" key="1">
    <citation type="journal article" date="2021" name="PeerJ">
        <title>Extensive microbial diversity within the chicken gut microbiome revealed by metagenomics and culture.</title>
        <authorList>
            <person name="Gilroy R."/>
            <person name="Ravi A."/>
            <person name="Getino M."/>
            <person name="Pursley I."/>
            <person name="Horton D.L."/>
            <person name="Alikhan N.F."/>
            <person name="Baker D."/>
            <person name="Gharbi K."/>
            <person name="Hall N."/>
            <person name="Watson M."/>
            <person name="Adriaenssens E.M."/>
            <person name="Foster-Nyarko E."/>
            <person name="Jarju S."/>
            <person name="Secka A."/>
            <person name="Antonio M."/>
            <person name="Oren A."/>
            <person name="Chaudhuri R.R."/>
            <person name="La Ragione R."/>
            <person name="Hildebrand F."/>
            <person name="Pallen M.J."/>
        </authorList>
    </citation>
    <scope>NUCLEOTIDE SEQUENCE</scope>
    <source>
        <strain evidence="6">ChiSxjej5B17-1746</strain>
    </source>
</reference>
<dbReference type="PROSITE" id="PS50977">
    <property type="entry name" value="HTH_TETR_2"/>
    <property type="match status" value="1"/>
</dbReference>
<accession>A0A9D1R0F8</accession>
<sequence length="198" mass="21617">MGRPPSYDQDVLLQEIIECLWERGYAATPVSTLVQETGVNAPSLYARFGSKKGIMLAALDAYGQKTVEGIETLLASVPPGAAQVRAVLDHALESFDDPRRRGCFLVNSIMSISEDMPEFTEAVEGYMERIRGLLRDGLAAAPGLRPGVTPEEAALFVQMQVWAIKLMARMHPSREMGEAVVRRTLASLFDEATVAAFS</sequence>
<name>A0A9D1R0F8_9BACT</name>